<dbReference type="GeneID" id="9937888"/>
<accession>A0A1S0UD50</accession>
<name>A0A1S0UD50_LOALO</name>
<organism evidence="1">
    <name type="scientific">Loa loa</name>
    <name type="common">Eye worm</name>
    <name type="synonym">Filaria loa</name>
    <dbReference type="NCBI Taxonomy" id="7209"/>
    <lineage>
        <taxon>Eukaryota</taxon>
        <taxon>Metazoa</taxon>
        <taxon>Ecdysozoa</taxon>
        <taxon>Nematoda</taxon>
        <taxon>Chromadorea</taxon>
        <taxon>Rhabditida</taxon>
        <taxon>Spirurina</taxon>
        <taxon>Spiruromorpha</taxon>
        <taxon>Filarioidea</taxon>
        <taxon>Onchocercidae</taxon>
        <taxon>Loa</taxon>
    </lineage>
</organism>
<dbReference type="KEGG" id="loa:LOAG_00520"/>
<proteinExistence type="predicted"/>
<dbReference type="AlphaFoldDB" id="A0A1S0UD50"/>
<dbReference type="OMA" id="WIVQKND"/>
<sequence length="212" mass="24443">MGKAKLFGEKYFGDPFVMYFINLDTTKSLEGTVKQFTTDSGQWNVAKNGLNVVDSQHQLSDRFNVASIINLLSDIMQILNRNRSNLASPNQYKRQSPLKMNWNLKRYVELVNATNDHNQKRQPLTHLDTGGSNFDRFIVSERKNDNPVLDWIVGKFIRRGLDWSNGNLRLVNIQGNSILGSDLIIHDRSVEIPLKQWLYTLNSILKRSPNYM</sequence>
<reference evidence="1" key="1">
    <citation type="submission" date="2012-04" db="EMBL/GenBank/DDBJ databases">
        <title>The Genome Sequence of Loa loa.</title>
        <authorList>
            <consortium name="The Broad Institute Genome Sequencing Platform"/>
            <consortium name="Broad Institute Genome Sequencing Center for Infectious Disease"/>
            <person name="Nutman T.B."/>
            <person name="Fink D.L."/>
            <person name="Russ C."/>
            <person name="Young S."/>
            <person name="Zeng Q."/>
            <person name="Gargeya S."/>
            <person name="Alvarado L."/>
            <person name="Berlin A."/>
            <person name="Chapman S.B."/>
            <person name="Chen Z."/>
            <person name="Freedman E."/>
            <person name="Gellesch M."/>
            <person name="Goldberg J."/>
            <person name="Griggs A."/>
            <person name="Gujja S."/>
            <person name="Heilman E.R."/>
            <person name="Heiman D."/>
            <person name="Howarth C."/>
            <person name="Mehta T."/>
            <person name="Neiman D."/>
            <person name="Pearson M."/>
            <person name="Roberts A."/>
            <person name="Saif S."/>
            <person name="Shea T."/>
            <person name="Shenoy N."/>
            <person name="Sisk P."/>
            <person name="Stolte C."/>
            <person name="Sykes S."/>
            <person name="White J."/>
            <person name="Yandava C."/>
            <person name="Haas B."/>
            <person name="Henn M.R."/>
            <person name="Nusbaum C."/>
            <person name="Birren B."/>
        </authorList>
    </citation>
    <scope>NUCLEOTIDE SEQUENCE [LARGE SCALE GENOMIC DNA]</scope>
</reference>
<dbReference type="InParanoid" id="A0A1S0UD50"/>
<dbReference type="RefSeq" id="XP_020304081.1">
    <property type="nucleotide sequence ID" value="XM_020445456.1"/>
</dbReference>
<dbReference type="EMBL" id="JH712089">
    <property type="protein sequence ID" value="EFO27954.2"/>
    <property type="molecule type" value="Genomic_DNA"/>
</dbReference>
<dbReference type="OrthoDB" id="5826202at2759"/>
<evidence type="ECO:0000313" key="1">
    <source>
        <dbReference type="EMBL" id="EFO27954.2"/>
    </source>
</evidence>
<gene>
    <name evidence="1" type="ORF">LOAG_00520</name>
</gene>
<protein>
    <submittedName>
        <fullName evidence="1">Uncharacterized protein</fullName>
    </submittedName>
</protein>
<dbReference type="CTD" id="9937888"/>